<organism evidence="2 3">
    <name type="scientific">Cryptococcus floricola</name>
    <dbReference type="NCBI Taxonomy" id="2591691"/>
    <lineage>
        <taxon>Eukaryota</taxon>
        <taxon>Fungi</taxon>
        <taxon>Dikarya</taxon>
        <taxon>Basidiomycota</taxon>
        <taxon>Agaricomycotina</taxon>
        <taxon>Tremellomycetes</taxon>
        <taxon>Tremellales</taxon>
        <taxon>Cryptococcaceae</taxon>
        <taxon>Cryptococcus</taxon>
    </lineage>
</organism>
<reference evidence="2 3" key="1">
    <citation type="submission" date="2017-05" db="EMBL/GenBank/DDBJ databases">
        <title>The Genome Sequence of Tsuchiyaea wingfieldii DSM 27421.</title>
        <authorList>
            <person name="Cuomo C."/>
            <person name="Passer A."/>
            <person name="Billmyre B."/>
            <person name="Heitman J."/>
        </authorList>
    </citation>
    <scope>NUCLEOTIDE SEQUENCE [LARGE SCALE GENOMIC DNA]</scope>
    <source>
        <strain evidence="2 3">DSM 27421</strain>
    </source>
</reference>
<dbReference type="Proteomes" id="UP000322245">
    <property type="component" value="Unassembled WGS sequence"/>
</dbReference>
<dbReference type="AlphaFoldDB" id="A0A5D3AP90"/>
<name>A0A5D3AP90_9TREE</name>
<gene>
    <name evidence="2" type="ORF">B9479_007558</name>
</gene>
<protein>
    <recommendedName>
        <fullName evidence="4">BTB domain-containing protein</fullName>
    </recommendedName>
</protein>
<evidence type="ECO:0000256" key="1">
    <source>
        <dbReference type="SAM" id="MobiDB-lite"/>
    </source>
</evidence>
<sequence>MPDTLKPDSSSSPTTLQDAPQKQPSQPTASSSSPFVKTHQDWTDDTLDALIVSSDGVGFYLPAYMLQTHSTVFRDIISGGLTGQTRAQSNPSTKHHTLELTDKSFETSIVVAWVLQLMEGTFNTKAFVENQKNKTSPSLTRVKSFANKWDCRSVLDGLERAIITISFESHTEPFNKLAQFDILTVASDINRSYAAHAVLHHWDVPDSNEKREYYFYTVVITKTKPFDLDRISRYGFSLFSTGYIYAFYKSLRQHPTDQKLRANAFLKHLEDP</sequence>
<feature type="region of interest" description="Disordered" evidence="1">
    <location>
        <begin position="1"/>
        <end position="37"/>
    </location>
</feature>
<proteinExistence type="predicted"/>
<feature type="compositionally biased region" description="Polar residues" evidence="1">
    <location>
        <begin position="7"/>
        <end position="18"/>
    </location>
</feature>
<comment type="caution">
    <text evidence="2">The sequence shown here is derived from an EMBL/GenBank/DDBJ whole genome shotgun (WGS) entry which is preliminary data.</text>
</comment>
<feature type="compositionally biased region" description="Low complexity" evidence="1">
    <location>
        <begin position="20"/>
        <end position="34"/>
    </location>
</feature>
<evidence type="ECO:0000313" key="3">
    <source>
        <dbReference type="Proteomes" id="UP000322245"/>
    </source>
</evidence>
<evidence type="ECO:0008006" key="4">
    <source>
        <dbReference type="Google" id="ProtNLM"/>
    </source>
</evidence>
<dbReference type="EMBL" id="NIDF01000180">
    <property type="protein sequence ID" value="TYJ51840.1"/>
    <property type="molecule type" value="Genomic_DNA"/>
</dbReference>
<keyword evidence="3" id="KW-1185">Reference proteome</keyword>
<evidence type="ECO:0000313" key="2">
    <source>
        <dbReference type="EMBL" id="TYJ51840.1"/>
    </source>
</evidence>
<accession>A0A5D3AP90</accession>